<dbReference type="Proteomes" id="UP001497623">
    <property type="component" value="Unassembled WGS sequence"/>
</dbReference>
<organism evidence="2 3">
    <name type="scientific">Meganyctiphanes norvegica</name>
    <name type="common">Northern krill</name>
    <name type="synonym">Thysanopoda norvegica</name>
    <dbReference type="NCBI Taxonomy" id="48144"/>
    <lineage>
        <taxon>Eukaryota</taxon>
        <taxon>Metazoa</taxon>
        <taxon>Ecdysozoa</taxon>
        <taxon>Arthropoda</taxon>
        <taxon>Crustacea</taxon>
        <taxon>Multicrustacea</taxon>
        <taxon>Malacostraca</taxon>
        <taxon>Eumalacostraca</taxon>
        <taxon>Eucarida</taxon>
        <taxon>Euphausiacea</taxon>
        <taxon>Euphausiidae</taxon>
        <taxon>Meganyctiphanes</taxon>
    </lineage>
</organism>
<reference evidence="2 3" key="1">
    <citation type="submission" date="2024-05" db="EMBL/GenBank/DDBJ databases">
        <authorList>
            <person name="Wallberg A."/>
        </authorList>
    </citation>
    <scope>NUCLEOTIDE SEQUENCE [LARGE SCALE GENOMIC DNA]</scope>
</reference>
<sequence>DELKISEKMVVENISSSGTTVADTNSSGTIVAAASSNTSEIDTTASTTACNNSNSKQESSSSVTVVKSTTITSVSSQESSSVQVVETTSTEVNHSTVNGTETKKKAPLAKCESFFLKEPKDGYGNCVPRRPRIQKELEEDNDNSDDGQIENNAKNDDS</sequence>
<accession>A0AAV2REA4</accession>
<name>A0AAV2REA4_MEGNR</name>
<feature type="non-terminal residue" evidence="2">
    <location>
        <position position="1"/>
    </location>
</feature>
<evidence type="ECO:0000256" key="1">
    <source>
        <dbReference type="SAM" id="MobiDB-lite"/>
    </source>
</evidence>
<keyword evidence="3" id="KW-1185">Reference proteome</keyword>
<comment type="caution">
    <text evidence="2">The sequence shown here is derived from an EMBL/GenBank/DDBJ whole genome shotgun (WGS) entry which is preliminary data.</text>
</comment>
<feature type="region of interest" description="Disordered" evidence="1">
    <location>
        <begin position="36"/>
        <end position="104"/>
    </location>
</feature>
<feature type="compositionally biased region" description="Acidic residues" evidence="1">
    <location>
        <begin position="137"/>
        <end position="148"/>
    </location>
</feature>
<evidence type="ECO:0000313" key="3">
    <source>
        <dbReference type="Proteomes" id="UP001497623"/>
    </source>
</evidence>
<gene>
    <name evidence="2" type="ORF">MNOR_LOCUS22961</name>
</gene>
<feature type="region of interest" description="Disordered" evidence="1">
    <location>
        <begin position="118"/>
        <end position="158"/>
    </location>
</feature>
<protein>
    <submittedName>
        <fullName evidence="2">Uncharacterized protein</fullName>
    </submittedName>
</protein>
<evidence type="ECO:0000313" key="2">
    <source>
        <dbReference type="EMBL" id="CAL4122239.1"/>
    </source>
</evidence>
<proteinExistence type="predicted"/>
<dbReference type="EMBL" id="CAXKWB010019750">
    <property type="protein sequence ID" value="CAL4122239.1"/>
    <property type="molecule type" value="Genomic_DNA"/>
</dbReference>
<dbReference type="AlphaFoldDB" id="A0AAV2REA4"/>
<feature type="compositionally biased region" description="Low complexity" evidence="1">
    <location>
        <begin position="43"/>
        <end position="92"/>
    </location>
</feature>